<protein>
    <submittedName>
        <fullName evidence="2">Uncharacterized protein</fullName>
    </submittedName>
</protein>
<keyword evidence="1" id="KW-1133">Transmembrane helix</keyword>
<evidence type="ECO:0000313" key="2">
    <source>
        <dbReference type="EMBL" id="EIJ89013.1"/>
    </source>
</evidence>
<accession>I3EIG6</accession>
<dbReference type="VEuPathDB" id="MicrosporidiaDB:NEQG_00832"/>
<sequence>MSTGAVEHDIFNNINELKSSNMKIFIIPAIIGLTIISTVILIITSIEIAIYNRKLIKHRNNRPLPRIVITPQDKEQDEVLIEYKSIQEQLQLNIKRLLRIRTIMGIISALLYIISIILITTDKEVPYGIPDNESIEIPYRSKRSLIPSINDNISNTLLDNAKRYSVTDDSIILFLSYDMKNIVKVPAYKHILRAVEKRVTGELLDKIRNHKNYY</sequence>
<feature type="transmembrane region" description="Helical" evidence="1">
    <location>
        <begin position="25"/>
        <end position="50"/>
    </location>
</feature>
<reference evidence="2" key="1">
    <citation type="submission" date="2011-01" db="EMBL/GenBank/DDBJ databases">
        <title>The Genome Sequence of Nematocida parisii strain ERTm3.</title>
        <authorList>
            <consortium name="The Broad Institute Genome Sequencing Platform"/>
            <consortium name="The Broad Institute Genome Sequencing Center for Infectious Disease"/>
            <person name="Cuomo C."/>
            <person name="Troemel E."/>
            <person name="Young S.K."/>
            <person name="Zeng Q."/>
            <person name="Gargeya S."/>
            <person name="Fitzgerald M."/>
            <person name="Haas B."/>
            <person name="Abouelleil A."/>
            <person name="Alvarado L."/>
            <person name="Arachchi H.M."/>
            <person name="Berlin A."/>
            <person name="Chapman S.B."/>
            <person name="Gearin G."/>
            <person name="Goldberg J."/>
            <person name="Griggs A."/>
            <person name="Gujja S."/>
            <person name="Hansen M."/>
            <person name="Heiman D."/>
            <person name="Howarth C."/>
            <person name="Larimer J."/>
            <person name="Lui A."/>
            <person name="MacDonald P.J.P."/>
            <person name="McCowen C."/>
            <person name="Montmayeur A."/>
            <person name="Murphy C."/>
            <person name="Neiman D."/>
            <person name="Pearson M."/>
            <person name="Priest M."/>
            <person name="Roberts A."/>
            <person name="Saif S."/>
            <person name="Shea T."/>
            <person name="Sisk P."/>
            <person name="Stolte C."/>
            <person name="Sykes S."/>
            <person name="Wortman J."/>
            <person name="Nusbaum C."/>
            <person name="Birren B."/>
        </authorList>
    </citation>
    <scope>NUCLEOTIDE SEQUENCE</scope>
    <source>
        <strain evidence="2">ERTm3</strain>
    </source>
</reference>
<dbReference type="OrthoDB" id="10362827at2759"/>
<keyword evidence="1" id="KW-0812">Transmembrane</keyword>
<keyword evidence="1" id="KW-0472">Membrane</keyword>
<dbReference type="InParanoid" id="I3EIG6"/>
<dbReference type="HOGENOM" id="CLU_1289252_0_0_1"/>
<evidence type="ECO:0000313" key="3">
    <source>
        <dbReference type="Proteomes" id="UP000002872"/>
    </source>
</evidence>
<proteinExistence type="predicted"/>
<name>I3EIG6_NEMP3</name>
<feature type="transmembrane region" description="Helical" evidence="1">
    <location>
        <begin position="100"/>
        <end position="119"/>
    </location>
</feature>
<gene>
    <name evidence="2" type="ORF">NEQG_00832</name>
</gene>
<dbReference type="AlphaFoldDB" id="I3EIG6"/>
<dbReference type="Proteomes" id="UP000002872">
    <property type="component" value="Unassembled WGS sequence"/>
</dbReference>
<keyword evidence="3" id="KW-1185">Reference proteome</keyword>
<dbReference type="OMA" id="TIFAYVI"/>
<dbReference type="EMBL" id="GL870877">
    <property type="protein sequence ID" value="EIJ89013.1"/>
    <property type="molecule type" value="Genomic_DNA"/>
</dbReference>
<organism evidence="2 3">
    <name type="scientific">Nematocida parisii (strain ERTm3)</name>
    <name type="common">Nematode killer fungus</name>
    <dbReference type="NCBI Taxonomy" id="935791"/>
    <lineage>
        <taxon>Eukaryota</taxon>
        <taxon>Fungi</taxon>
        <taxon>Fungi incertae sedis</taxon>
        <taxon>Microsporidia</taxon>
        <taxon>Nematocida</taxon>
    </lineage>
</organism>
<evidence type="ECO:0000256" key="1">
    <source>
        <dbReference type="SAM" id="Phobius"/>
    </source>
</evidence>